<protein>
    <submittedName>
        <fullName evidence="2">Glycosyltransferase family 48 protein</fullName>
    </submittedName>
</protein>
<feature type="compositionally biased region" description="Basic and acidic residues" evidence="1">
    <location>
        <begin position="50"/>
        <end position="59"/>
    </location>
</feature>
<organism evidence="2 3">
    <name type="scientific">Athelia psychrophila</name>
    <dbReference type="NCBI Taxonomy" id="1759441"/>
    <lineage>
        <taxon>Eukaryota</taxon>
        <taxon>Fungi</taxon>
        <taxon>Dikarya</taxon>
        <taxon>Basidiomycota</taxon>
        <taxon>Agaricomycotina</taxon>
        <taxon>Agaricomycetes</taxon>
        <taxon>Agaricomycetidae</taxon>
        <taxon>Atheliales</taxon>
        <taxon>Atheliaceae</taxon>
        <taxon>Athelia</taxon>
    </lineage>
</organism>
<keyword evidence="3" id="KW-1185">Reference proteome</keyword>
<gene>
    <name evidence="2" type="ORF">FIBSPDRAFT_1055748</name>
</gene>
<feature type="region of interest" description="Disordered" evidence="1">
    <location>
        <begin position="1"/>
        <end position="130"/>
    </location>
</feature>
<name>A0A167T6Y3_9AGAM</name>
<dbReference type="OrthoDB" id="1880850at2759"/>
<dbReference type="EMBL" id="KV418413">
    <property type="protein sequence ID" value="KZP02626.1"/>
    <property type="molecule type" value="Genomic_DNA"/>
</dbReference>
<dbReference type="STRING" id="436010.A0A167T6Y3"/>
<feature type="non-terminal residue" evidence="2">
    <location>
        <position position="160"/>
    </location>
</feature>
<proteinExistence type="predicted"/>
<evidence type="ECO:0000313" key="3">
    <source>
        <dbReference type="Proteomes" id="UP000076532"/>
    </source>
</evidence>
<accession>A0A167T6Y3</accession>
<dbReference type="Proteomes" id="UP000076532">
    <property type="component" value="Unassembled WGS sequence"/>
</dbReference>
<reference evidence="2 3" key="1">
    <citation type="journal article" date="2016" name="Mol. Biol. Evol.">
        <title>Comparative Genomics of Early-Diverging Mushroom-Forming Fungi Provides Insights into the Origins of Lignocellulose Decay Capabilities.</title>
        <authorList>
            <person name="Nagy L.G."/>
            <person name="Riley R."/>
            <person name="Tritt A."/>
            <person name="Adam C."/>
            <person name="Daum C."/>
            <person name="Floudas D."/>
            <person name="Sun H."/>
            <person name="Yadav J.S."/>
            <person name="Pangilinan J."/>
            <person name="Larsson K.H."/>
            <person name="Matsuura K."/>
            <person name="Barry K."/>
            <person name="Labutti K."/>
            <person name="Kuo R."/>
            <person name="Ohm R.A."/>
            <person name="Bhattacharya S.S."/>
            <person name="Shirouzu T."/>
            <person name="Yoshinaga Y."/>
            <person name="Martin F.M."/>
            <person name="Grigoriev I.V."/>
            <person name="Hibbett D.S."/>
        </authorList>
    </citation>
    <scope>NUCLEOTIDE SEQUENCE [LARGE SCALE GENOMIC DNA]</scope>
    <source>
        <strain evidence="2 3">CBS 109695</strain>
    </source>
</reference>
<sequence>MAARAPGGPRTQESYSASSFSSHQQQYAYSSSTGLRQQPRGYYDGETESQDYRDTRDTYTSESSQGPHDDDGYYDDEPYNQPENESDRDAYGNQYAPSAESHAPSRTGFSESSAPTIEDYAGPPGARESYPAWSAHRQIPLSKEEIEDIFLDLTQKFGFQ</sequence>
<feature type="compositionally biased region" description="Low complexity" evidence="1">
    <location>
        <begin position="14"/>
        <end position="32"/>
    </location>
</feature>
<dbReference type="AlphaFoldDB" id="A0A167T6Y3"/>
<evidence type="ECO:0000256" key="1">
    <source>
        <dbReference type="SAM" id="MobiDB-lite"/>
    </source>
</evidence>
<evidence type="ECO:0000313" key="2">
    <source>
        <dbReference type="EMBL" id="KZP02626.1"/>
    </source>
</evidence>